<evidence type="ECO:0000256" key="1">
    <source>
        <dbReference type="ARBA" id="ARBA00004141"/>
    </source>
</evidence>
<dbReference type="PANTHER" id="PTHR35457:SF1">
    <property type="entry name" value="HEME A SYNTHASE"/>
    <property type="match status" value="1"/>
</dbReference>
<keyword evidence="3 12" id="KW-0812">Transmembrane</keyword>
<comment type="subcellular location">
    <subcellularLocation>
        <location evidence="1">Membrane</location>
        <topology evidence="1">Multi-pass membrane protein</topology>
    </subcellularLocation>
</comment>
<keyword evidence="10" id="KW-1015">Disulfide bond</keyword>
<feature type="transmembrane region" description="Helical" evidence="12">
    <location>
        <begin position="309"/>
        <end position="330"/>
    </location>
</feature>
<dbReference type="InterPro" id="IPR050450">
    <property type="entry name" value="COX15/CtaA_HemeA_synthase"/>
</dbReference>
<organism evidence="13 14">
    <name type="scientific">Vibrio toranzoniae</name>
    <dbReference type="NCBI Taxonomy" id="1194427"/>
    <lineage>
        <taxon>Bacteria</taxon>
        <taxon>Pseudomonadati</taxon>
        <taxon>Pseudomonadota</taxon>
        <taxon>Gammaproteobacteria</taxon>
        <taxon>Vibrionales</taxon>
        <taxon>Vibrionaceae</taxon>
        <taxon>Vibrio</taxon>
    </lineage>
</organism>
<dbReference type="GO" id="GO:0046872">
    <property type="term" value="F:metal ion binding"/>
    <property type="evidence" value="ECO:0007669"/>
    <property type="project" value="UniProtKB-KW"/>
</dbReference>
<evidence type="ECO:0000256" key="3">
    <source>
        <dbReference type="ARBA" id="ARBA00022692"/>
    </source>
</evidence>
<evidence type="ECO:0000313" key="14">
    <source>
        <dbReference type="Proteomes" id="UP000057389"/>
    </source>
</evidence>
<name>A0A109D5T9_9VIBR</name>
<comment type="pathway">
    <text evidence="11">Porphyrin-containing compound metabolism.</text>
</comment>
<keyword evidence="14" id="KW-1185">Reference proteome</keyword>
<evidence type="ECO:0000256" key="11">
    <source>
        <dbReference type="ARBA" id="ARBA00023444"/>
    </source>
</evidence>
<accession>A0A109D5T9</accession>
<dbReference type="Pfam" id="PF02628">
    <property type="entry name" value="COX15-CtaA"/>
    <property type="match status" value="1"/>
</dbReference>
<protein>
    <submittedName>
        <fullName evidence="13">Cytochrome B</fullName>
    </submittedName>
</protein>
<comment type="caution">
    <text evidence="13">The sequence shown here is derived from an EMBL/GenBank/DDBJ whole genome shotgun (WGS) entry which is preliminary data.</text>
</comment>
<evidence type="ECO:0000256" key="5">
    <source>
        <dbReference type="ARBA" id="ARBA00022989"/>
    </source>
</evidence>
<keyword evidence="7" id="KW-0408">Iron</keyword>
<dbReference type="PANTHER" id="PTHR35457">
    <property type="entry name" value="HEME A SYNTHASE"/>
    <property type="match status" value="1"/>
</dbReference>
<reference evidence="13 14" key="1">
    <citation type="submission" date="2015-11" db="EMBL/GenBank/DDBJ databases">
        <title>Draft WGS of Vibrio toranzoniae.</title>
        <authorList>
            <person name="Lasa A."/>
            <person name="Romalde J.L."/>
        </authorList>
    </citation>
    <scope>NUCLEOTIDE SEQUENCE [LARGE SCALE GENOMIC DNA]</scope>
    <source>
        <strain evidence="13 14">Vb 10.8</strain>
    </source>
</reference>
<feature type="transmembrane region" description="Helical" evidence="12">
    <location>
        <begin position="132"/>
        <end position="156"/>
    </location>
</feature>
<dbReference type="InterPro" id="IPR003780">
    <property type="entry name" value="COX15/CtaA_fam"/>
</dbReference>
<evidence type="ECO:0000256" key="12">
    <source>
        <dbReference type="SAM" id="Phobius"/>
    </source>
</evidence>
<gene>
    <name evidence="13" type="ORF">APQ14_16775</name>
</gene>
<feature type="transmembrane region" description="Helical" evidence="12">
    <location>
        <begin position="282"/>
        <end position="303"/>
    </location>
</feature>
<evidence type="ECO:0000256" key="9">
    <source>
        <dbReference type="ARBA" id="ARBA00023136"/>
    </source>
</evidence>
<evidence type="ECO:0000256" key="8">
    <source>
        <dbReference type="ARBA" id="ARBA00023133"/>
    </source>
</evidence>
<dbReference type="GO" id="GO:0016020">
    <property type="term" value="C:membrane"/>
    <property type="evidence" value="ECO:0007669"/>
    <property type="project" value="UniProtKB-SubCell"/>
</dbReference>
<keyword evidence="6" id="KW-0560">Oxidoreductase</keyword>
<evidence type="ECO:0000256" key="10">
    <source>
        <dbReference type="ARBA" id="ARBA00023157"/>
    </source>
</evidence>
<proteinExistence type="predicted"/>
<evidence type="ECO:0000256" key="4">
    <source>
        <dbReference type="ARBA" id="ARBA00022723"/>
    </source>
</evidence>
<feature type="transmembrane region" description="Helical" evidence="12">
    <location>
        <begin position="107"/>
        <end position="126"/>
    </location>
</feature>
<evidence type="ECO:0000256" key="2">
    <source>
        <dbReference type="ARBA" id="ARBA00022475"/>
    </source>
</evidence>
<feature type="transmembrane region" description="Helical" evidence="12">
    <location>
        <begin position="176"/>
        <end position="194"/>
    </location>
</feature>
<dbReference type="GeneID" id="300180359"/>
<keyword evidence="2" id="KW-1003">Cell membrane</keyword>
<dbReference type="Proteomes" id="UP000057389">
    <property type="component" value="Unassembled WGS sequence"/>
</dbReference>
<feature type="transmembrane region" description="Helical" evidence="12">
    <location>
        <begin position="80"/>
        <end position="100"/>
    </location>
</feature>
<keyword evidence="9 12" id="KW-0472">Membrane</keyword>
<evidence type="ECO:0000256" key="7">
    <source>
        <dbReference type="ARBA" id="ARBA00023004"/>
    </source>
</evidence>
<keyword evidence="5 12" id="KW-1133">Transmembrane helix</keyword>
<dbReference type="EMBL" id="LMXU01000033">
    <property type="protein sequence ID" value="KWT99286.1"/>
    <property type="molecule type" value="Genomic_DNA"/>
</dbReference>
<feature type="transmembrane region" description="Helical" evidence="12">
    <location>
        <begin position="249"/>
        <end position="270"/>
    </location>
</feature>
<evidence type="ECO:0000313" key="13">
    <source>
        <dbReference type="EMBL" id="KWT99286.1"/>
    </source>
</evidence>
<dbReference type="AlphaFoldDB" id="A0A109D5T9"/>
<keyword evidence="8" id="KW-0350">Heme biosynthesis</keyword>
<sequence length="351" mass="38872">MHNKAPKLLMLAMRVTILLTLTVIVLGAYTRLSDAGLGCPDWPGCYGKITVPSNTLAVNEANIQFPERALEAEKAWIEMIHRYFAGSLGLLIFVVVAWCIKKNITSVELPLLISATVIFQALLGMWTVTLKLMPVVVMAHLMGGFTLLSLLCLLYCRLSQFQSRFGDATYTSSLKAWALCGLLIVVGQILLGGWTSSNYAALVCTQLPICEGNWVSYLDFKNAFDFAQHGHDNYEFGVLDYPARLTIHVMHRIGAIVATLTVLMVAYQLWKFGKGPQQKLSVVVVIVLFTQITLGISNVWFHLPIFVAVMHNLVAAMLLISMVVTNFVVWQPKPSEYLVKNNVLQGGNHGQ</sequence>
<dbReference type="GO" id="GO:0016491">
    <property type="term" value="F:oxidoreductase activity"/>
    <property type="evidence" value="ECO:0007669"/>
    <property type="project" value="UniProtKB-KW"/>
</dbReference>
<evidence type="ECO:0000256" key="6">
    <source>
        <dbReference type="ARBA" id="ARBA00023002"/>
    </source>
</evidence>
<dbReference type="OrthoDB" id="1447144at2"/>
<dbReference type="RefSeq" id="WP_060469494.1">
    <property type="nucleotide sequence ID" value="NZ_AP025515.1"/>
</dbReference>
<keyword evidence="4" id="KW-0479">Metal-binding</keyword>
<dbReference type="GO" id="GO:0006784">
    <property type="term" value="P:heme A biosynthetic process"/>
    <property type="evidence" value="ECO:0007669"/>
    <property type="project" value="InterPro"/>
</dbReference>